<evidence type="ECO:0000313" key="3">
    <source>
        <dbReference type="Proteomes" id="UP000324222"/>
    </source>
</evidence>
<dbReference type="Proteomes" id="UP000324222">
    <property type="component" value="Unassembled WGS sequence"/>
</dbReference>
<reference evidence="2 3" key="1">
    <citation type="submission" date="2019-05" db="EMBL/GenBank/DDBJ databases">
        <title>Another draft genome of Portunus trituberculatus and its Hox gene families provides insights of decapod evolution.</title>
        <authorList>
            <person name="Jeong J.-H."/>
            <person name="Song I."/>
            <person name="Kim S."/>
            <person name="Choi T."/>
            <person name="Kim D."/>
            <person name="Ryu S."/>
            <person name="Kim W."/>
        </authorList>
    </citation>
    <scope>NUCLEOTIDE SEQUENCE [LARGE SCALE GENOMIC DNA]</scope>
    <source>
        <tissue evidence="2">Muscle</tissue>
    </source>
</reference>
<proteinExistence type="predicted"/>
<feature type="region of interest" description="Disordered" evidence="1">
    <location>
        <begin position="153"/>
        <end position="189"/>
    </location>
</feature>
<feature type="compositionally biased region" description="Basic and acidic residues" evidence="1">
    <location>
        <begin position="165"/>
        <end position="177"/>
    </location>
</feature>
<dbReference type="AlphaFoldDB" id="A0A5B7D6Q9"/>
<accession>A0A5B7D6Q9</accession>
<sequence length="347" mass="37705">MSIYAHPNNKFSPCLLVPAAWRQHWREASLTAGSASVSVMVDVAEAKGCQVESHAPGCLTAWACMGGRLGGTEERQVKNTQQRFCPSAYLAVRRVYFGCLSVCSSVYLSAYPSLRPFTCLHGKDRWREGGREGGRERPADGCRPAKVQWSVLLQGKGEGDEEGGEERGGEGKDRQDKSSQSAVQQRSGRYGYPRLRVSRSLQRRVGPTFRVSRLGINQGRAGDGKVTGRDQRGRGCGLPSGDVYVVCGGGKVSRRRGVTAVGRWGKGIMAGTEWGWRWPVGHVADKDRRRGQTAGRQPLGAVVCRDGLKSRNLADTFVGDTRRAPPNPDGLSLYCGGSNICFVPFVT</sequence>
<keyword evidence="3" id="KW-1185">Reference proteome</keyword>
<organism evidence="2 3">
    <name type="scientific">Portunus trituberculatus</name>
    <name type="common">Swimming crab</name>
    <name type="synonym">Neptunus trituberculatus</name>
    <dbReference type="NCBI Taxonomy" id="210409"/>
    <lineage>
        <taxon>Eukaryota</taxon>
        <taxon>Metazoa</taxon>
        <taxon>Ecdysozoa</taxon>
        <taxon>Arthropoda</taxon>
        <taxon>Crustacea</taxon>
        <taxon>Multicrustacea</taxon>
        <taxon>Malacostraca</taxon>
        <taxon>Eumalacostraca</taxon>
        <taxon>Eucarida</taxon>
        <taxon>Decapoda</taxon>
        <taxon>Pleocyemata</taxon>
        <taxon>Brachyura</taxon>
        <taxon>Eubrachyura</taxon>
        <taxon>Portunoidea</taxon>
        <taxon>Portunidae</taxon>
        <taxon>Portuninae</taxon>
        <taxon>Portunus</taxon>
    </lineage>
</organism>
<protein>
    <submittedName>
        <fullName evidence="2">Uncharacterized protein</fullName>
    </submittedName>
</protein>
<name>A0A5B7D6Q9_PORTR</name>
<gene>
    <name evidence="2" type="ORF">E2C01_009798</name>
</gene>
<evidence type="ECO:0000256" key="1">
    <source>
        <dbReference type="SAM" id="MobiDB-lite"/>
    </source>
</evidence>
<dbReference type="EMBL" id="VSRR010000551">
    <property type="protein sequence ID" value="MPC16954.1"/>
    <property type="molecule type" value="Genomic_DNA"/>
</dbReference>
<feature type="compositionally biased region" description="Polar residues" evidence="1">
    <location>
        <begin position="178"/>
        <end position="187"/>
    </location>
</feature>
<evidence type="ECO:0000313" key="2">
    <source>
        <dbReference type="EMBL" id="MPC16954.1"/>
    </source>
</evidence>
<comment type="caution">
    <text evidence="2">The sequence shown here is derived from an EMBL/GenBank/DDBJ whole genome shotgun (WGS) entry which is preliminary data.</text>
</comment>